<dbReference type="Proteomes" id="UP000534783">
    <property type="component" value="Unassembled WGS sequence"/>
</dbReference>
<dbReference type="RefSeq" id="WP_168058531.1">
    <property type="nucleotide sequence ID" value="NZ_VTOW01000001.1"/>
</dbReference>
<comment type="caution">
    <text evidence="5">The sequence shown here is derived from an EMBL/GenBank/DDBJ whole genome shotgun (WGS) entry which is preliminary data.</text>
</comment>
<keyword evidence="3" id="KW-0067">ATP-binding</keyword>
<evidence type="ECO:0000313" key="5">
    <source>
        <dbReference type="EMBL" id="NKE70265.1"/>
    </source>
</evidence>
<evidence type="ECO:0000313" key="6">
    <source>
        <dbReference type="Proteomes" id="UP000534783"/>
    </source>
</evidence>
<dbReference type="Gene3D" id="3.30.420.40">
    <property type="match status" value="1"/>
</dbReference>
<comment type="subcellular location">
    <subcellularLocation>
        <location evidence="3">Cytoplasm</location>
    </subcellularLocation>
</comment>
<dbReference type="Pfam" id="PF02685">
    <property type="entry name" value="Glucokinase"/>
    <property type="match status" value="1"/>
</dbReference>
<accession>A0A7X6DN65</accession>
<gene>
    <name evidence="3 5" type="primary">glk</name>
    <name evidence="5" type="ORF">MNODULE_05840</name>
</gene>
<dbReference type="InterPro" id="IPR003836">
    <property type="entry name" value="Glucokinase"/>
</dbReference>
<dbReference type="GO" id="GO:0005524">
    <property type="term" value="F:ATP binding"/>
    <property type="evidence" value="ECO:0007669"/>
    <property type="project" value="UniProtKB-UniRule"/>
</dbReference>
<dbReference type="Gene3D" id="3.40.367.20">
    <property type="match status" value="1"/>
</dbReference>
<keyword evidence="2 3" id="KW-0418">Kinase</keyword>
<dbReference type="GO" id="GO:0006096">
    <property type="term" value="P:glycolytic process"/>
    <property type="evidence" value="ECO:0007669"/>
    <property type="project" value="UniProtKB-UniRule"/>
</dbReference>
<feature type="binding site" evidence="3">
    <location>
        <begin position="5"/>
        <end position="10"/>
    </location>
    <ligand>
        <name>ATP</name>
        <dbReference type="ChEBI" id="CHEBI:30616"/>
    </ligand>
</feature>
<keyword evidence="3" id="KW-0324">Glycolysis</keyword>
<dbReference type="PANTHER" id="PTHR47363">
    <property type="entry name" value="GLUCOKINASE"/>
    <property type="match status" value="1"/>
</dbReference>
<dbReference type="CDD" id="cd24008">
    <property type="entry name" value="ASKHA_NBD_GLK"/>
    <property type="match status" value="1"/>
</dbReference>
<protein>
    <recommendedName>
        <fullName evidence="3">Glucokinase</fullName>
        <ecNumber evidence="3">2.7.1.2</ecNumber>
    </recommendedName>
    <alternativeName>
        <fullName evidence="3">Glucose kinase</fullName>
    </alternativeName>
</protein>
<dbReference type="AlphaFoldDB" id="A0A7X6DN65"/>
<proteinExistence type="inferred from homology"/>
<dbReference type="GO" id="GO:0004340">
    <property type="term" value="F:glucokinase activity"/>
    <property type="evidence" value="ECO:0007669"/>
    <property type="project" value="UniProtKB-UniRule"/>
</dbReference>
<keyword evidence="3" id="KW-0963">Cytoplasm</keyword>
<dbReference type="SUPFAM" id="SSF53067">
    <property type="entry name" value="Actin-like ATPase domain"/>
    <property type="match status" value="1"/>
</dbReference>
<evidence type="ECO:0000256" key="2">
    <source>
        <dbReference type="ARBA" id="ARBA00022777"/>
    </source>
</evidence>
<dbReference type="EMBL" id="VTOW01000001">
    <property type="protein sequence ID" value="NKE70265.1"/>
    <property type="molecule type" value="Genomic_DNA"/>
</dbReference>
<dbReference type="PANTHER" id="PTHR47363:SF1">
    <property type="entry name" value="GLUCOKINASE"/>
    <property type="match status" value="1"/>
</dbReference>
<organism evidence="5 6">
    <name type="scientific">Candidatus Manganitrophus noduliformans</name>
    <dbReference type="NCBI Taxonomy" id="2606439"/>
    <lineage>
        <taxon>Bacteria</taxon>
        <taxon>Pseudomonadati</taxon>
        <taxon>Nitrospirota</taxon>
        <taxon>Nitrospiria</taxon>
        <taxon>Candidatus Troglogloeales</taxon>
        <taxon>Candidatus Manganitrophaceae</taxon>
        <taxon>Candidatus Manganitrophus</taxon>
    </lineage>
</organism>
<keyword evidence="3" id="KW-0547">Nucleotide-binding</keyword>
<keyword evidence="1 3" id="KW-0808">Transferase</keyword>
<keyword evidence="6" id="KW-1185">Reference proteome</keyword>
<reference evidence="5 6" key="1">
    <citation type="journal article" date="2020" name="Nature">
        <title>Bacterial chemolithoautotrophy via manganese oxidation.</title>
        <authorList>
            <person name="Yu H."/>
            <person name="Leadbetter J.R."/>
        </authorList>
    </citation>
    <scope>NUCLEOTIDE SEQUENCE [LARGE SCALE GENOMIC DNA]</scope>
    <source>
        <strain evidence="5 6">Mn-1</strain>
    </source>
</reference>
<dbReference type="NCBIfam" id="TIGR00749">
    <property type="entry name" value="glk"/>
    <property type="match status" value="1"/>
</dbReference>
<dbReference type="InterPro" id="IPR043129">
    <property type="entry name" value="ATPase_NBD"/>
</dbReference>
<evidence type="ECO:0000256" key="4">
    <source>
        <dbReference type="RuleBase" id="RU004046"/>
    </source>
</evidence>
<sequence>MILAGDIGGTKTILALFTCDGEKPVLLDEQVFPSRSYADFSQVVQEFLKDRKTSFREACFGVAGPVVNGRCETTNLPWTVEADQIGRRFKIPSVALLNDLEATAYGALGLTEKGYCSLNPGQADAGGNRAVIAAGTGLGEAILFWDGSTCRPSASEGGHADFAPRNPLEIELLEYLLKRYTRVSYERVLSGPGIWNIYQFLRDAGEGEEPSWLSERLSKEDPSSVISEAALAGKADLCVKALDLFVSVYGAEAGNLALKALTTGGIYVGGGIAPKILSRLIDGAFMKGFLDKGRFASLMSRIPVRVILDEKTALLGAARYACIQGGKSS</sequence>
<dbReference type="HAMAP" id="MF_00524">
    <property type="entry name" value="Glucokinase"/>
    <property type="match status" value="1"/>
</dbReference>
<dbReference type="GO" id="GO:0005737">
    <property type="term" value="C:cytoplasm"/>
    <property type="evidence" value="ECO:0007669"/>
    <property type="project" value="UniProtKB-SubCell"/>
</dbReference>
<name>A0A7X6DN65_9BACT</name>
<comment type="similarity">
    <text evidence="3 4">Belongs to the bacterial glucokinase family.</text>
</comment>
<comment type="catalytic activity">
    <reaction evidence="3">
        <text>D-glucose + ATP = D-glucose 6-phosphate + ADP + H(+)</text>
        <dbReference type="Rhea" id="RHEA:17825"/>
        <dbReference type="ChEBI" id="CHEBI:4167"/>
        <dbReference type="ChEBI" id="CHEBI:15378"/>
        <dbReference type="ChEBI" id="CHEBI:30616"/>
        <dbReference type="ChEBI" id="CHEBI:61548"/>
        <dbReference type="ChEBI" id="CHEBI:456216"/>
        <dbReference type="EC" id="2.7.1.2"/>
    </reaction>
</comment>
<evidence type="ECO:0000256" key="3">
    <source>
        <dbReference type="HAMAP-Rule" id="MF_00524"/>
    </source>
</evidence>
<evidence type="ECO:0000256" key="1">
    <source>
        <dbReference type="ARBA" id="ARBA00022679"/>
    </source>
</evidence>
<dbReference type="GO" id="GO:0005536">
    <property type="term" value="F:D-glucose binding"/>
    <property type="evidence" value="ECO:0007669"/>
    <property type="project" value="InterPro"/>
</dbReference>
<dbReference type="EC" id="2.7.1.2" evidence="3"/>